<dbReference type="PANTHER" id="PTHR33693">
    <property type="entry name" value="TYPE-5 URACIL-DNA GLYCOSYLASE"/>
    <property type="match status" value="1"/>
</dbReference>
<dbReference type="CDD" id="cd10030">
    <property type="entry name" value="UDG-F4_TTUDGA_SPO1dp_like"/>
    <property type="match status" value="1"/>
</dbReference>
<dbReference type="Pfam" id="PF03167">
    <property type="entry name" value="UDG"/>
    <property type="match status" value="1"/>
</dbReference>
<keyword evidence="3" id="KW-0227">DNA damage</keyword>
<dbReference type="GO" id="GO:0046872">
    <property type="term" value="F:metal ion binding"/>
    <property type="evidence" value="ECO:0007669"/>
    <property type="project" value="UniProtKB-KW"/>
</dbReference>
<dbReference type="RefSeq" id="WP_108640165.1">
    <property type="nucleotide sequence ID" value="NZ_QCYG01000003.1"/>
</dbReference>
<reference evidence="9 10" key="1">
    <citation type="submission" date="2018-04" db="EMBL/GenBank/DDBJ databases">
        <title>Pelagivirga bohaiensis gen. nov., sp. nov., a bacterium isolated from the Bohai Sea.</title>
        <authorList>
            <person name="Ji X."/>
        </authorList>
    </citation>
    <scope>NUCLEOTIDE SEQUENCE [LARGE SCALE GENOMIC DNA]</scope>
    <source>
        <strain evidence="9 10">BH-SD16</strain>
    </source>
</reference>
<dbReference type="InterPro" id="IPR036895">
    <property type="entry name" value="Uracil-DNA_glycosylase-like_sf"/>
</dbReference>
<comment type="caution">
    <text evidence="9">The sequence shown here is derived from an EMBL/GenBank/DDBJ whole genome shotgun (WGS) entry which is preliminary data.</text>
</comment>
<evidence type="ECO:0000256" key="6">
    <source>
        <dbReference type="ARBA" id="ARBA00023014"/>
    </source>
</evidence>
<dbReference type="InterPro" id="IPR005122">
    <property type="entry name" value="Uracil-DNA_glycosylase-like"/>
</dbReference>
<sequence>MESALDYWTAKALLDWQVEMGVDEAIGDAPIDRYALEDRKPAPKPAVVTTAPDAPPAPVEEEVVDPVAVARLAAQAASDLAGLRAALAAFEHCEMKTAARNLIFSDGVAGAPVMVLTDPPDRDDDRAGHMFSGRSGVLLDKMLAAIGLSRSGAAAIYAAPIVPWNPPQNRDLSAAEIAMMLPFLERHIELAAPKVLVLMGNAPCHTLLKKSGMTRLRGKWVEAASLPALPMFPPVHLLAQPAAKREAWADLLALKAKLKDLQ</sequence>
<dbReference type="EMBL" id="QCYG01000003">
    <property type="protein sequence ID" value="PVA07337.1"/>
    <property type="molecule type" value="Genomic_DNA"/>
</dbReference>
<keyword evidence="2" id="KW-0479">Metal-binding</keyword>
<dbReference type="OrthoDB" id="5290748at2"/>
<keyword evidence="4" id="KW-0378">Hydrolase</keyword>
<dbReference type="Proteomes" id="UP000244817">
    <property type="component" value="Unassembled WGS sequence"/>
</dbReference>
<keyword evidence="10" id="KW-1185">Reference proteome</keyword>
<evidence type="ECO:0000313" key="10">
    <source>
        <dbReference type="Proteomes" id="UP000244817"/>
    </source>
</evidence>
<dbReference type="AlphaFoldDB" id="A0A2T7FYU8"/>
<evidence type="ECO:0000313" key="9">
    <source>
        <dbReference type="EMBL" id="PVA07337.1"/>
    </source>
</evidence>
<name>A0A2T7FYU8_9RHOB</name>
<dbReference type="PANTHER" id="PTHR33693:SF1">
    <property type="entry name" value="TYPE-4 URACIL-DNA GLYCOSYLASE"/>
    <property type="match status" value="1"/>
</dbReference>
<keyword evidence="5" id="KW-0408">Iron</keyword>
<keyword evidence="7" id="KW-0234">DNA repair</keyword>
<dbReference type="Gene3D" id="3.40.470.10">
    <property type="entry name" value="Uracil-DNA glycosylase-like domain"/>
    <property type="match status" value="1"/>
</dbReference>
<dbReference type="InterPro" id="IPR051536">
    <property type="entry name" value="UDG_Type-4/5"/>
</dbReference>
<accession>A0A2T7FYU8</accession>
<keyword evidence="1" id="KW-0004">4Fe-4S</keyword>
<evidence type="ECO:0000256" key="1">
    <source>
        <dbReference type="ARBA" id="ARBA00022485"/>
    </source>
</evidence>
<dbReference type="SMART" id="SM00986">
    <property type="entry name" value="UDG"/>
    <property type="match status" value="1"/>
</dbReference>
<evidence type="ECO:0000256" key="3">
    <source>
        <dbReference type="ARBA" id="ARBA00022763"/>
    </source>
</evidence>
<dbReference type="GO" id="GO:0006281">
    <property type="term" value="P:DNA repair"/>
    <property type="evidence" value="ECO:0007669"/>
    <property type="project" value="UniProtKB-KW"/>
</dbReference>
<proteinExistence type="predicted"/>
<dbReference type="SUPFAM" id="SSF52141">
    <property type="entry name" value="Uracil-DNA glycosylase-like"/>
    <property type="match status" value="1"/>
</dbReference>
<keyword evidence="6" id="KW-0411">Iron-sulfur</keyword>
<evidence type="ECO:0000256" key="7">
    <source>
        <dbReference type="ARBA" id="ARBA00023204"/>
    </source>
</evidence>
<evidence type="ECO:0000256" key="4">
    <source>
        <dbReference type="ARBA" id="ARBA00022801"/>
    </source>
</evidence>
<organism evidence="9 10">
    <name type="scientific">Thalassorhabdomicrobium marinisediminis</name>
    <dbReference type="NCBI Taxonomy" id="2170577"/>
    <lineage>
        <taxon>Bacteria</taxon>
        <taxon>Pseudomonadati</taxon>
        <taxon>Pseudomonadota</taxon>
        <taxon>Alphaproteobacteria</taxon>
        <taxon>Rhodobacterales</taxon>
        <taxon>Paracoccaceae</taxon>
        <taxon>Thalassorhabdomicrobium</taxon>
    </lineage>
</organism>
<dbReference type="SMART" id="SM00987">
    <property type="entry name" value="UreE_C"/>
    <property type="match status" value="1"/>
</dbReference>
<protein>
    <submittedName>
        <fullName evidence="9">Uracil-DNA glycosylase</fullName>
    </submittedName>
</protein>
<dbReference type="GO" id="GO:0051539">
    <property type="term" value="F:4 iron, 4 sulfur cluster binding"/>
    <property type="evidence" value="ECO:0007669"/>
    <property type="project" value="UniProtKB-KW"/>
</dbReference>
<dbReference type="GO" id="GO:0097506">
    <property type="term" value="F:deaminated base DNA N-glycosylase activity"/>
    <property type="evidence" value="ECO:0007669"/>
    <property type="project" value="UniProtKB-ARBA"/>
</dbReference>
<evidence type="ECO:0000256" key="2">
    <source>
        <dbReference type="ARBA" id="ARBA00022723"/>
    </source>
</evidence>
<evidence type="ECO:0000256" key="5">
    <source>
        <dbReference type="ARBA" id="ARBA00023004"/>
    </source>
</evidence>
<evidence type="ECO:0000259" key="8">
    <source>
        <dbReference type="SMART" id="SM00986"/>
    </source>
</evidence>
<gene>
    <name evidence="9" type="ORF">DC363_05690</name>
</gene>
<feature type="domain" description="Uracil-DNA glycosylase-like" evidence="8">
    <location>
        <begin position="104"/>
        <end position="252"/>
    </location>
</feature>